<evidence type="ECO:0000313" key="2">
    <source>
        <dbReference type="Proteomes" id="UP001239111"/>
    </source>
</evidence>
<dbReference type="Proteomes" id="UP001239111">
    <property type="component" value="Chromosome 2"/>
</dbReference>
<protein>
    <submittedName>
        <fullName evidence="1">Uncharacterized protein</fullName>
    </submittedName>
</protein>
<gene>
    <name evidence="1" type="ORF">QAD02_015941</name>
</gene>
<name>A0ACC2P971_9HYME</name>
<evidence type="ECO:0000313" key="1">
    <source>
        <dbReference type="EMBL" id="KAJ8680154.1"/>
    </source>
</evidence>
<reference evidence="1" key="1">
    <citation type="submission" date="2023-04" db="EMBL/GenBank/DDBJ databases">
        <title>A chromosome-level genome assembly of the parasitoid wasp Eretmocerus hayati.</title>
        <authorList>
            <person name="Zhong Y."/>
            <person name="Liu S."/>
            <person name="Liu Y."/>
        </authorList>
    </citation>
    <scope>NUCLEOTIDE SEQUENCE</scope>
    <source>
        <strain evidence="1">ZJU_SS_LIU_2023</strain>
    </source>
</reference>
<dbReference type="EMBL" id="CM056742">
    <property type="protein sequence ID" value="KAJ8680154.1"/>
    <property type="molecule type" value="Genomic_DNA"/>
</dbReference>
<comment type="caution">
    <text evidence="1">The sequence shown here is derived from an EMBL/GenBank/DDBJ whole genome shotgun (WGS) entry which is preliminary data.</text>
</comment>
<sequence length="143" mass="16198">TNCKSKWYYCNLEIFIHTANYFTSYHALESSAESPAEKFDGSMNYCLYRGKVISHDTCHYMCLKLQNPYIVGGLCLSNVCFCEWNVPHKFYKTTYASLKASERVKIVTNDGIVAASYFDEELEQLEPDLSHTSAAQSGPSCSK</sequence>
<accession>A0ACC2P971</accession>
<keyword evidence="2" id="KW-1185">Reference proteome</keyword>
<organism evidence="1 2">
    <name type="scientific">Eretmocerus hayati</name>
    <dbReference type="NCBI Taxonomy" id="131215"/>
    <lineage>
        <taxon>Eukaryota</taxon>
        <taxon>Metazoa</taxon>
        <taxon>Ecdysozoa</taxon>
        <taxon>Arthropoda</taxon>
        <taxon>Hexapoda</taxon>
        <taxon>Insecta</taxon>
        <taxon>Pterygota</taxon>
        <taxon>Neoptera</taxon>
        <taxon>Endopterygota</taxon>
        <taxon>Hymenoptera</taxon>
        <taxon>Apocrita</taxon>
        <taxon>Proctotrupomorpha</taxon>
        <taxon>Chalcidoidea</taxon>
        <taxon>Aphelinidae</taxon>
        <taxon>Aphelininae</taxon>
        <taxon>Eretmocerus</taxon>
    </lineage>
</organism>
<proteinExistence type="predicted"/>
<feature type="non-terminal residue" evidence="1">
    <location>
        <position position="143"/>
    </location>
</feature>
<feature type="non-terminal residue" evidence="1">
    <location>
        <position position="1"/>
    </location>
</feature>